<keyword evidence="2" id="KW-0238">DNA-binding</keyword>
<dbReference type="InterPro" id="IPR014710">
    <property type="entry name" value="RmlC-like_jellyroll"/>
</dbReference>
<reference evidence="5 6" key="1">
    <citation type="submission" date="2015-12" db="EMBL/GenBank/DDBJ databases">
        <title>Genome sequence of Streptomyces sp. G25.</title>
        <authorList>
            <person name="Poehlein A."/>
            <person name="Roettig A."/>
            <person name="Hiessl S."/>
            <person name="Hauschild P."/>
            <person name="Schauer J."/>
            <person name="Madkour M.H."/>
            <person name="Al-Ansari A.M."/>
            <person name="Almakishah N.H."/>
            <person name="Steinbuechel A."/>
            <person name="Daniel R."/>
        </authorList>
    </citation>
    <scope>NUCLEOTIDE SEQUENCE [LARGE SCALE GENOMIC DNA]</scope>
    <source>
        <strain evidence="6">G25(2015)</strain>
    </source>
</reference>
<accession>A0A177HZK3</accession>
<dbReference type="Pfam" id="PF02311">
    <property type="entry name" value="AraC_binding"/>
    <property type="match status" value="1"/>
</dbReference>
<dbReference type="InterPro" id="IPR018060">
    <property type="entry name" value="HTH_AraC"/>
</dbReference>
<dbReference type="STRING" id="1716141.STSP_04850"/>
<evidence type="ECO:0000256" key="3">
    <source>
        <dbReference type="ARBA" id="ARBA00023163"/>
    </source>
</evidence>
<dbReference type="PROSITE" id="PS01124">
    <property type="entry name" value="HTH_ARAC_FAMILY_2"/>
    <property type="match status" value="1"/>
</dbReference>
<proteinExistence type="predicted"/>
<dbReference type="GO" id="GO:0043565">
    <property type="term" value="F:sequence-specific DNA binding"/>
    <property type="evidence" value="ECO:0007669"/>
    <property type="project" value="InterPro"/>
</dbReference>
<gene>
    <name evidence="5" type="primary">rhaR_1</name>
    <name evidence="5" type="ORF">STSP_04850</name>
</gene>
<dbReference type="EMBL" id="LOHS01000026">
    <property type="protein sequence ID" value="OAH16117.1"/>
    <property type="molecule type" value="Genomic_DNA"/>
</dbReference>
<keyword evidence="6" id="KW-1185">Reference proteome</keyword>
<keyword evidence="1" id="KW-0805">Transcription regulation</keyword>
<evidence type="ECO:0000256" key="2">
    <source>
        <dbReference type="ARBA" id="ARBA00023125"/>
    </source>
</evidence>
<dbReference type="InterPro" id="IPR037923">
    <property type="entry name" value="HTH-like"/>
</dbReference>
<dbReference type="SUPFAM" id="SSF46689">
    <property type="entry name" value="Homeodomain-like"/>
    <property type="match status" value="2"/>
</dbReference>
<dbReference type="GO" id="GO:0003700">
    <property type="term" value="F:DNA-binding transcription factor activity"/>
    <property type="evidence" value="ECO:0007669"/>
    <property type="project" value="InterPro"/>
</dbReference>
<dbReference type="OrthoDB" id="241790at2"/>
<dbReference type="InterPro" id="IPR003313">
    <property type="entry name" value="AraC-bd"/>
</dbReference>
<dbReference type="Gene3D" id="2.60.120.10">
    <property type="entry name" value="Jelly Rolls"/>
    <property type="match status" value="1"/>
</dbReference>
<protein>
    <submittedName>
        <fullName evidence="5">HTH-type transcriptional activator RhaR</fullName>
    </submittedName>
</protein>
<keyword evidence="3" id="KW-0804">Transcription</keyword>
<feature type="domain" description="HTH araC/xylS-type" evidence="4">
    <location>
        <begin position="193"/>
        <end position="291"/>
    </location>
</feature>
<dbReference type="Gene3D" id="1.10.10.60">
    <property type="entry name" value="Homeodomain-like"/>
    <property type="match status" value="2"/>
</dbReference>
<dbReference type="RefSeq" id="WP_067271299.1">
    <property type="nucleotide sequence ID" value="NZ_LOHS01000026.1"/>
</dbReference>
<dbReference type="Pfam" id="PF12833">
    <property type="entry name" value="HTH_18"/>
    <property type="match status" value="1"/>
</dbReference>
<dbReference type="InterPro" id="IPR050204">
    <property type="entry name" value="AraC_XylS_family_regulators"/>
</dbReference>
<dbReference type="SMART" id="SM00342">
    <property type="entry name" value="HTH_ARAC"/>
    <property type="match status" value="1"/>
</dbReference>
<name>A0A177HZK3_9ACTN</name>
<dbReference type="PANTHER" id="PTHR46796">
    <property type="entry name" value="HTH-TYPE TRANSCRIPTIONAL ACTIVATOR RHAS-RELATED"/>
    <property type="match status" value="1"/>
</dbReference>
<dbReference type="SUPFAM" id="SSF51215">
    <property type="entry name" value="Regulatory protein AraC"/>
    <property type="match status" value="1"/>
</dbReference>
<dbReference type="Proteomes" id="UP000077381">
    <property type="component" value="Unassembled WGS sequence"/>
</dbReference>
<evidence type="ECO:0000256" key="1">
    <source>
        <dbReference type="ARBA" id="ARBA00023015"/>
    </source>
</evidence>
<comment type="caution">
    <text evidence="5">The sequence shown here is derived from an EMBL/GenBank/DDBJ whole genome shotgun (WGS) entry which is preliminary data.</text>
</comment>
<evidence type="ECO:0000313" key="5">
    <source>
        <dbReference type="EMBL" id="OAH16117.1"/>
    </source>
</evidence>
<dbReference type="InterPro" id="IPR009057">
    <property type="entry name" value="Homeodomain-like_sf"/>
</dbReference>
<evidence type="ECO:0000313" key="6">
    <source>
        <dbReference type="Proteomes" id="UP000077381"/>
    </source>
</evidence>
<evidence type="ECO:0000259" key="4">
    <source>
        <dbReference type="PROSITE" id="PS01124"/>
    </source>
</evidence>
<dbReference type="AlphaFoldDB" id="A0A177HZK3"/>
<sequence length="305" mass="33663">MGQAPVDEAQGLLFLTEGLPVYAGQYVHEGTLAPHTHSFVEVVVVIGGDGVHHALGGRRRLGAGDVLVLRPGVWHGYEDCRRLEIYNCCFSAELLRRELAWMRDDPLLGHLLWTGPRSAHRRGLLGFRLDPVALAESRSHLDALDGLRHAPVGLHRADLMGRLSLLLGLLARAAAAEHPDRAEAGGRTHPAVVRAMRLLEERPAHPWTVPELADELHLSPGYLTRLFKSVTGQPPMAYLSQHRVELAAAMLLHTDLPVARIGREVGWPDPNLFARRFRAHAGLSATAYRKRFADSGSHQTVRRHA</sequence>
<organism evidence="5 6">
    <name type="scientific">Streptomyces jeddahensis</name>
    <dbReference type="NCBI Taxonomy" id="1716141"/>
    <lineage>
        <taxon>Bacteria</taxon>
        <taxon>Bacillati</taxon>
        <taxon>Actinomycetota</taxon>
        <taxon>Actinomycetes</taxon>
        <taxon>Kitasatosporales</taxon>
        <taxon>Streptomycetaceae</taxon>
        <taxon>Streptomyces</taxon>
    </lineage>
</organism>
<dbReference type="PATRIC" id="fig|1716141.3.peg.512"/>